<keyword evidence="3" id="KW-1185">Reference proteome</keyword>
<dbReference type="STRING" id="101127.A0A1X2GC47"/>
<feature type="transmembrane region" description="Helical" evidence="1">
    <location>
        <begin position="151"/>
        <end position="177"/>
    </location>
</feature>
<evidence type="ECO:0008006" key="4">
    <source>
        <dbReference type="Google" id="ProtNLM"/>
    </source>
</evidence>
<accession>A0A1X2GC47</accession>
<feature type="transmembrane region" description="Helical" evidence="1">
    <location>
        <begin position="50"/>
        <end position="74"/>
    </location>
</feature>
<gene>
    <name evidence="2" type="ORF">DM01DRAFT_1384721</name>
</gene>
<keyword evidence="1" id="KW-1133">Transmembrane helix</keyword>
<protein>
    <recommendedName>
        <fullName evidence="4">Tetraspannin-domain-containing protein</fullName>
    </recommendedName>
</protein>
<dbReference type="AlphaFoldDB" id="A0A1X2GC47"/>
<organism evidence="2 3">
    <name type="scientific">Hesseltinella vesiculosa</name>
    <dbReference type="NCBI Taxonomy" id="101127"/>
    <lineage>
        <taxon>Eukaryota</taxon>
        <taxon>Fungi</taxon>
        <taxon>Fungi incertae sedis</taxon>
        <taxon>Mucoromycota</taxon>
        <taxon>Mucoromycotina</taxon>
        <taxon>Mucoromycetes</taxon>
        <taxon>Mucorales</taxon>
        <taxon>Cunninghamellaceae</taxon>
        <taxon>Hesseltinella</taxon>
    </lineage>
</organism>
<proteinExistence type="predicted"/>
<feature type="transmembrane region" description="Helical" evidence="1">
    <location>
        <begin position="12"/>
        <end position="30"/>
    </location>
</feature>
<evidence type="ECO:0000313" key="3">
    <source>
        <dbReference type="Proteomes" id="UP000242146"/>
    </source>
</evidence>
<keyword evidence="1" id="KW-0472">Membrane</keyword>
<dbReference type="OrthoDB" id="3239304at2759"/>
<sequence>MAYNTCCCCIPVRAGVLVIAGVSSAIYLASFVSLMIHRNTYLTLGDQGGAAFWVTAAVLIIYSLSSIFGVVGAIVKNRNMINFFRVLYWVMAIITLIVTFAVYIYALVRRNDIVNKCIDILEHPGNYGFPAGEVSTPDEATNGCNTVLRTYFIIAGVVIVIGNIIQMYFASVISAYAQRLKRINLHQRLHNVEDFPVEPVGKAHF</sequence>
<dbReference type="Proteomes" id="UP000242146">
    <property type="component" value="Unassembled WGS sequence"/>
</dbReference>
<dbReference type="EMBL" id="MCGT01000023">
    <property type="protein sequence ID" value="ORX50450.1"/>
    <property type="molecule type" value="Genomic_DNA"/>
</dbReference>
<keyword evidence="1" id="KW-0812">Transmembrane</keyword>
<evidence type="ECO:0000256" key="1">
    <source>
        <dbReference type="SAM" id="Phobius"/>
    </source>
</evidence>
<evidence type="ECO:0000313" key="2">
    <source>
        <dbReference type="EMBL" id="ORX50450.1"/>
    </source>
</evidence>
<feature type="transmembrane region" description="Helical" evidence="1">
    <location>
        <begin position="86"/>
        <end position="106"/>
    </location>
</feature>
<reference evidence="2 3" key="1">
    <citation type="submission" date="2016-07" db="EMBL/GenBank/DDBJ databases">
        <title>Pervasive Adenine N6-methylation of Active Genes in Fungi.</title>
        <authorList>
            <consortium name="DOE Joint Genome Institute"/>
            <person name="Mondo S.J."/>
            <person name="Dannebaum R.O."/>
            <person name="Kuo R.C."/>
            <person name="Labutti K."/>
            <person name="Haridas S."/>
            <person name="Kuo A."/>
            <person name="Salamov A."/>
            <person name="Ahrendt S.R."/>
            <person name="Lipzen A."/>
            <person name="Sullivan W."/>
            <person name="Andreopoulos W.B."/>
            <person name="Clum A."/>
            <person name="Lindquist E."/>
            <person name="Daum C."/>
            <person name="Ramamoorthy G.K."/>
            <person name="Gryganskyi A."/>
            <person name="Culley D."/>
            <person name="Magnuson J.K."/>
            <person name="James T.Y."/>
            <person name="O'Malley M.A."/>
            <person name="Stajich J.E."/>
            <person name="Spatafora J.W."/>
            <person name="Visel A."/>
            <person name="Grigoriev I.V."/>
        </authorList>
    </citation>
    <scope>NUCLEOTIDE SEQUENCE [LARGE SCALE GENOMIC DNA]</scope>
    <source>
        <strain evidence="2 3">NRRL 3301</strain>
    </source>
</reference>
<name>A0A1X2GC47_9FUNG</name>
<comment type="caution">
    <text evidence="2">The sequence shown here is derived from an EMBL/GenBank/DDBJ whole genome shotgun (WGS) entry which is preliminary data.</text>
</comment>